<feature type="binding site" description="axial binding residue" evidence="2">
    <location>
        <position position="58"/>
    </location>
    <ligand>
        <name>heme c</name>
        <dbReference type="ChEBI" id="CHEBI:61717"/>
        <label>1</label>
    </ligand>
    <ligandPart>
        <name>Fe</name>
        <dbReference type="ChEBI" id="CHEBI:18248"/>
    </ligandPart>
</feature>
<dbReference type="InterPro" id="IPR036280">
    <property type="entry name" value="Multihaem_cyt_sf"/>
</dbReference>
<keyword evidence="4" id="KW-1185">Reference proteome</keyword>
<evidence type="ECO:0000256" key="2">
    <source>
        <dbReference type="PIRSR" id="PIRSR602322-1"/>
    </source>
</evidence>
<keyword evidence="1 2" id="KW-0479">Metal-binding</keyword>
<feature type="binding site" description="axial binding residue" evidence="2">
    <location>
        <position position="90"/>
    </location>
    <ligand>
        <name>heme c</name>
        <dbReference type="ChEBI" id="CHEBI:61717"/>
        <label>1</label>
    </ligand>
    <ligandPart>
        <name>Fe</name>
        <dbReference type="ChEBI" id="CHEBI:18248"/>
    </ligandPart>
</feature>
<feature type="binding site" description="axial binding residue" evidence="2">
    <location>
        <position position="66"/>
    </location>
    <ligand>
        <name>heme c</name>
        <dbReference type="ChEBI" id="CHEBI:61717"/>
        <label>1</label>
    </ligand>
    <ligandPart>
        <name>Fe</name>
        <dbReference type="ChEBI" id="CHEBI:18248"/>
    </ligandPart>
</feature>
<sequence length="222" mass="23742">MTQIFSRHADSRLRLAAGLGLAAVAFLAVSGFFVARSGAAWQVGVPARQPIPFSHAVHAGQLGLDCRLCHAGVERQAAAGMPTAETCLGCHRQVWNVAAQFAPLRSALALDTPVAWASVSRLPDHVRFHHGAHMAASVPCETCHGQVRTMPQTVRAETLSMQWCLDCHRDPDPRRRPAGAVLARGGVPGDTPPEPLTGLGARRFAHFGVEISALTRCSTCHR</sequence>
<dbReference type="RefSeq" id="WP_248669547.1">
    <property type="nucleotide sequence ID" value="NZ_JALPRX010000126.1"/>
</dbReference>
<feature type="binding site" description="axial binding residue" evidence="2">
    <location>
        <position position="55"/>
    </location>
    <ligand>
        <name>heme c</name>
        <dbReference type="ChEBI" id="CHEBI:61717"/>
        <label>1</label>
    </ligand>
    <ligandPart>
        <name>Fe</name>
        <dbReference type="ChEBI" id="CHEBI:18248"/>
    </ligandPart>
</feature>
<dbReference type="PANTHER" id="PTHR39425">
    <property type="entry name" value="LIPOPROTEIN CYTOCHROME C"/>
    <property type="match status" value="1"/>
</dbReference>
<dbReference type="GO" id="GO:0020037">
    <property type="term" value="F:heme binding"/>
    <property type="evidence" value="ECO:0007669"/>
    <property type="project" value="InterPro"/>
</dbReference>
<reference evidence="3" key="1">
    <citation type="submission" date="2022-04" db="EMBL/GenBank/DDBJ databases">
        <title>Roseomonas acroporae sp. nov., isolated from coral Acropora digitifera.</title>
        <authorList>
            <person name="Sun H."/>
        </authorList>
    </citation>
    <scope>NUCLEOTIDE SEQUENCE</scope>
    <source>
        <strain evidence="3">NAR14</strain>
    </source>
</reference>
<evidence type="ECO:0000256" key="1">
    <source>
        <dbReference type="ARBA" id="ARBA00022723"/>
    </source>
</evidence>
<name>A0A9X2BW83_9PROT</name>
<dbReference type="CDD" id="cd08168">
    <property type="entry name" value="Cytochrom_C3"/>
    <property type="match status" value="1"/>
</dbReference>
<feature type="binding site" description="axial binding residue" evidence="2">
    <location>
        <position position="91"/>
    </location>
    <ligand>
        <name>heme c</name>
        <dbReference type="ChEBI" id="CHEBI:61717"/>
        <label>1</label>
    </ligand>
    <ligandPart>
        <name>Fe</name>
        <dbReference type="ChEBI" id="CHEBI:18248"/>
    </ligandPart>
</feature>
<organism evidence="3 4">
    <name type="scientific">Roseomonas acroporae</name>
    <dbReference type="NCBI Taxonomy" id="2937791"/>
    <lineage>
        <taxon>Bacteria</taxon>
        <taxon>Pseudomonadati</taxon>
        <taxon>Pseudomonadota</taxon>
        <taxon>Alphaproteobacteria</taxon>
        <taxon>Acetobacterales</taxon>
        <taxon>Roseomonadaceae</taxon>
        <taxon>Roseomonas</taxon>
    </lineage>
</organism>
<dbReference type="InterPro" id="IPR002322">
    <property type="entry name" value="Cyt_c_III"/>
</dbReference>
<dbReference type="PRINTS" id="PR00609">
    <property type="entry name" value="CYTOCHROMEC3"/>
</dbReference>
<keyword evidence="2" id="KW-0408">Iron</keyword>
<feature type="binding site" description="axial binding residue" evidence="2">
    <location>
        <position position="69"/>
    </location>
    <ligand>
        <name>heme c</name>
        <dbReference type="ChEBI" id="CHEBI:61717"/>
        <label>2</label>
    </ligand>
    <ligandPart>
        <name>Fe</name>
        <dbReference type="ChEBI" id="CHEBI:18248"/>
    </ligandPart>
</feature>
<dbReference type="Proteomes" id="UP001139516">
    <property type="component" value="Unassembled WGS sequence"/>
</dbReference>
<feature type="binding site" description="axial binding residue" evidence="2">
    <location>
        <position position="70"/>
    </location>
    <ligand>
        <name>heme c</name>
        <dbReference type="ChEBI" id="CHEBI:61717"/>
        <label>1</label>
    </ligand>
    <ligandPart>
        <name>Fe</name>
        <dbReference type="ChEBI" id="CHEBI:18248"/>
    </ligandPart>
</feature>
<evidence type="ECO:0000313" key="3">
    <source>
        <dbReference type="EMBL" id="MCK8787498.1"/>
    </source>
</evidence>
<proteinExistence type="predicted"/>
<dbReference type="PANTHER" id="PTHR39425:SF1">
    <property type="entry name" value="CYTOCHROME C7-LIKE DOMAIN-CONTAINING PROTEIN"/>
    <property type="match status" value="1"/>
</dbReference>
<protein>
    <submittedName>
        <fullName evidence="3">Cytochrome c family protein</fullName>
    </submittedName>
</protein>
<dbReference type="Gene3D" id="3.90.10.10">
    <property type="entry name" value="Cytochrome C3"/>
    <property type="match status" value="2"/>
</dbReference>
<dbReference type="GO" id="GO:0009055">
    <property type="term" value="F:electron transfer activity"/>
    <property type="evidence" value="ECO:0007669"/>
    <property type="project" value="InterPro"/>
</dbReference>
<keyword evidence="2" id="KW-0349">Heme</keyword>
<gene>
    <name evidence="3" type="ORF">M0638_24305</name>
</gene>
<dbReference type="SUPFAM" id="SSF48695">
    <property type="entry name" value="Multiheme cytochromes"/>
    <property type="match status" value="1"/>
</dbReference>
<evidence type="ECO:0000313" key="4">
    <source>
        <dbReference type="Proteomes" id="UP001139516"/>
    </source>
</evidence>
<comment type="caution">
    <text evidence="3">The sequence shown here is derived from an EMBL/GenBank/DDBJ whole genome shotgun (WGS) entry which is preliminary data.</text>
</comment>
<dbReference type="EMBL" id="JALPRX010000126">
    <property type="protein sequence ID" value="MCK8787498.1"/>
    <property type="molecule type" value="Genomic_DNA"/>
</dbReference>
<dbReference type="AlphaFoldDB" id="A0A9X2BW83"/>
<dbReference type="GO" id="GO:0046872">
    <property type="term" value="F:metal ion binding"/>
    <property type="evidence" value="ECO:0007669"/>
    <property type="project" value="UniProtKB-KW"/>
</dbReference>
<comment type="cofactor">
    <cofactor evidence="2">
        <name>heme c</name>
        <dbReference type="ChEBI" id="CHEBI:61717"/>
    </cofactor>
    <text evidence="2">Binds 4 heme c groups covalently per monomer.</text>
</comment>
<accession>A0A9X2BW83</accession>